<comment type="catalytic activity">
    <reaction evidence="10 11">
        <text>dTMP + ATP = dTDP + ADP</text>
        <dbReference type="Rhea" id="RHEA:13517"/>
        <dbReference type="ChEBI" id="CHEBI:30616"/>
        <dbReference type="ChEBI" id="CHEBI:58369"/>
        <dbReference type="ChEBI" id="CHEBI:63528"/>
        <dbReference type="ChEBI" id="CHEBI:456216"/>
        <dbReference type="EC" id="2.7.4.9"/>
    </reaction>
</comment>
<evidence type="ECO:0000256" key="11">
    <source>
        <dbReference type="HAMAP-Rule" id="MF_00165"/>
    </source>
</evidence>
<dbReference type="RefSeq" id="WP_115892821.1">
    <property type="nucleotide sequence ID" value="NZ_QREL01000004.1"/>
</dbReference>
<evidence type="ECO:0000313" key="14">
    <source>
        <dbReference type="Proteomes" id="UP000256864"/>
    </source>
</evidence>
<gene>
    <name evidence="11" type="primary">tmk</name>
    <name evidence="13" type="ORF">C7452_1695</name>
</gene>
<accession>A0A371NA51</accession>
<dbReference type="NCBIfam" id="TIGR00041">
    <property type="entry name" value="DTMP_kinase"/>
    <property type="match status" value="1"/>
</dbReference>
<dbReference type="Pfam" id="PF02223">
    <property type="entry name" value="Thymidylate_kin"/>
    <property type="match status" value="1"/>
</dbReference>
<dbReference type="InterPro" id="IPR018094">
    <property type="entry name" value="Thymidylate_kinase"/>
</dbReference>
<dbReference type="SUPFAM" id="SSF52540">
    <property type="entry name" value="P-loop containing nucleoside triphosphate hydrolases"/>
    <property type="match status" value="1"/>
</dbReference>
<evidence type="ECO:0000256" key="7">
    <source>
        <dbReference type="ARBA" id="ARBA00022777"/>
    </source>
</evidence>
<dbReference type="GO" id="GO:0004798">
    <property type="term" value="F:dTMP kinase activity"/>
    <property type="evidence" value="ECO:0007669"/>
    <property type="project" value="UniProtKB-UniRule"/>
</dbReference>
<dbReference type="PANTHER" id="PTHR10344">
    <property type="entry name" value="THYMIDYLATE KINASE"/>
    <property type="match status" value="1"/>
</dbReference>
<dbReference type="GO" id="GO:0005524">
    <property type="term" value="F:ATP binding"/>
    <property type="evidence" value="ECO:0007669"/>
    <property type="project" value="UniProtKB-UniRule"/>
</dbReference>
<evidence type="ECO:0000259" key="12">
    <source>
        <dbReference type="Pfam" id="PF02223"/>
    </source>
</evidence>
<dbReference type="PANTHER" id="PTHR10344:SF4">
    <property type="entry name" value="UMP-CMP KINASE 2, MITOCHONDRIAL"/>
    <property type="match status" value="1"/>
</dbReference>
<dbReference type="EMBL" id="QREL01000004">
    <property type="protein sequence ID" value="REE24587.1"/>
    <property type="molecule type" value="Genomic_DNA"/>
</dbReference>
<dbReference type="GO" id="GO:0006233">
    <property type="term" value="P:dTDP biosynthetic process"/>
    <property type="evidence" value="ECO:0007669"/>
    <property type="project" value="InterPro"/>
</dbReference>
<dbReference type="GO" id="GO:0005737">
    <property type="term" value="C:cytoplasm"/>
    <property type="evidence" value="ECO:0007669"/>
    <property type="project" value="TreeGrafter"/>
</dbReference>
<dbReference type="GO" id="GO:0006235">
    <property type="term" value="P:dTTP biosynthetic process"/>
    <property type="evidence" value="ECO:0007669"/>
    <property type="project" value="UniProtKB-UniRule"/>
</dbReference>
<keyword evidence="14" id="KW-1185">Reference proteome</keyword>
<evidence type="ECO:0000256" key="3">
    <source>
        <dbReference type="ARBA" id="ARBA00013355"/>
    </source>
</evidence>
<evidence type="ECO:0000256" key="4">
    <source>
        <dbReference type="ARBA" id="ARBA00022679"/>
    </source>
</evidence>
<dbReference type="HAMAP" id="MF_00165">
    <property type="entry name" value="Thymidylate_kinase"/>
    <property type="match status" value="1"/>
</dbReference>
<dbReference type="AlphaFoldDB" id="A0A371NA51"/>
<reference evidence="13 14" key="1">
    <citation type="submission" date="2018-07" db="EMBL/GenBank/DDBJ databases">
        <title>Genomic Encyclopedia of Type Strains, Phase IV (KMG-IV): sequencing the most valuable type-strain genomes for metagenomic binning, comparative biology and taxonomic classification.</title>
        <authorList>
            <person name="Goeker M."/>
        </authorList>
    </citation>
    <scope>NUCLEOTIDE SEQUENCE [LARGE SCALE GENOMIC DNA]</scope>
    <source>
        <strain evidence="13 14">DSM 7466</strain>
    </source>
</reference>
<dbReference type="GO" id="GO:0006227">
    <property type="term" value="P:dUDP biosynthetic process"/>
    <property type="evidence" value="ECO:0007669"/>
    <property type="project" value="TreeGrafter"/>
</dbReference>
<evidence type="ECO:0000256" key="9">
    <source>
        <dbReference type="ARBA" id="ARBA00029962"/>
    </source>
</evidence>
<proteinExistence type="inferred from homology"/>
<keyword evidence="8 11" id="KW-0067">ATP-binding</keyword>
<dbReference type="Proteomes" id="UP000256864">
    <property type="component" value="Unassembled WGS sequence"/>
</dbReference>
<dbReference type="InterPro" id="IPR018095">
    <property type="entry name" value="Thymidylate_kin_CS"/>
</dbReference>
<dbReference type="InterPro" id="IPR027417">
    <property type="entry name" value="P-loop_NTPase"/>
</dbReference>
<sequence length="194" mass="21864">MYICFEGIDGSGKTTHAALTASWLRENGYMVHEVREPTDSNIGSLIRSMLSSPDARTPDVQRMLALLFAADRLTLRSKIEGDWAEDVVVSDRCYYSSMVYQGPEEWICEINRFAPRPDVVILLDIDVEVAMERCGGTDEFEDPSYLAGVRERYLELADKNGFYTVDAERGVNLIQRDIRRILAPHFGICSGGIM</sequence>
<keyword evidence="6 11" id="KW-0547">Nucleotide-binding</keyword>
<evidence type="ECO:0000256" key="10">
    <source>
        <dbReference type="ARBA" id="ARBA00048743"/>
    </source>
</evidence>
<evidence type="ECO:0000313" key="13">
    <source>
        <dbReference type="EMBL" id="REE24587.1"/>
    </source>
</evidence>
<keyword evidence="7 11" id="KW-0418">Kinase</keyword>
<evidence type="ECO:0000256" key="1">
    <source>
        <dbReference type="ARBA" id="ARBA00009776"/>
    </source>
</evidence>
<dbReference type="CDD" id="cd01672">
    <property type="entry name" value="TMPK"/>
    <property type="match status" value="1"/>
</dbReference>
<comment type="similarity">
    <text evidence="1 11">Belongs to the thymidylate kinase family.</text>
</comment>
<name>A0A371NA51_9EURY</name>
<dbReference type="Gene3D" id="3.40.50.300">
    <property type="entry name" value="P-loop containing nucleotide triphosphate hydrolases"/>
    <property type="match status" value="1"/>
</dbReference>
<evidence type="ECO:0000256" key="6">
    <source>
        <dbReference type="ARBA" id="ARBA00022741"/>
    </source>
</evidence>
<feature type="domain" description="Thymidylate kinase-like" evidence="12">
    <location>
        <begin position="5"/>
        <end position="178"/>
    </location>
</feature>
<organism evidence="13 14">
    <name type="scientific">Methanothermobacter defluvii</name>
    <dbReference type="NCBI Taxonomy" id="49339"/>
    <lineage>
        <taxon>Archaea</taxon>
        <taxon>Methanobacteriati</taxon>
        <taxon>Methanobacteriota</taxon>
        <taxon>Methanomada group</taxon>
        <taxon>Methanobacteria</taxon>
        <taxon>Methanobacteriales</taxon>
        <taxon>Methanobacteriaceae</taxon>
        <taxon>Methanothermobacter</taxon>
    </lineage>
</organism>
<keyword evidence="5 11" id="KW-0545">Nucleotide biosynthesis</keyword>
<evidence type="ECO:0000256" key="5">
    <source>
        <dbReference type="ARBA" id="ARBA00022727"/>
    </source>
</evidence>
<dbReference type="EC" id="2.7.4.9" evidence="2 11"/>
<evidence type="ECO:0000256" key="8">
    <source>
        <dbReference type="ARBA" id="ARBA00022840"/>
    </source>
</evidence>
<dbReference type="InterPro" id="IPR039430">
    <property type="entry name" value="Thymidylate_kin-like_dom"/>
</dbReference>
<keyword evidence="4 11" id="KW-0808">Transferase</keyword>
<protein>
    <recommendedName>
        <fullName evidence="3 11">Probable thymidylate kinase</fullName>
        <ecNumber evidence="2 11">2.7.4.9</ecNumber>
    </recommendedName>
    <alternativeName>
        <fullName evidence="9 11">dTMP kinase</fullName>
    </alternativeName>
</protein>
<dbReference type="PROSITE" id="PS01331">
    <property type="entry name" value="THYMIDYLATE_KINASE"/>
    <property type="match status" value="1"/>
</dbReference>
<evidence type="ECO:0000256" key="2">
    <source>
        <dbReference type="ARBA" id="ARBA00012980"/>
    </source>
</evidence>
<feature type="binding site" evidence="11">
    <location>
        <begin position="7"/>
        <end position="14"/>
    </location>
    <ligand>
        <name>ATP</name>
        <dbReference type="ChEBI" id="CHEBI:30616"/>
    </ligand>
</feature>
<comment type="caution">
    <text evidence="13">The sequence shown here is derived from an EMBL/GenBank/DDBJ whole genome shotgun (WGS) entry which is preliminary data.</text>
</comment>